<organism evidence="2 3">
    <name type="scientific">Comamonas odontotermitis</name>
    <dbReference type="NCBI Taxonomy" id="379895"/>
    <lineage>
        <taxon>Bacteria</taxon>
        <taxon>Pseudomonadati</taxon>
        <taxon>Pseudomonadota</taxon>
        <taxon>Betaproteobacteria</taxon>
        <taxon>Burkholderiales</taxon>
        <taxon>Comamonadaceae</taxon>
        <taxon>Comamonas</taxon>
    </lineage>
</organism>
<sequence length="261" mass="26764">MRVIKFLKSAFVGLSLAVGISQFAAAQVGAGTYTGTYSGADRGSISITIDQYGAVSCTLSSAAGNGTYTGKGGVVSQSPFIFTCDQHNFPNYLSVTGNGTAGETLSGQYLVRATTSTSSLQGNFSVSFSGSGNGGSNTLSPQAISGLWYDPAFSGTGFNFLAANNGFFATYYGRDAGGSPLWLISIEVPVGSLKTNTEYTTVLGTTINGTFSSPSYQVAEWGQLTVKFDSCTSAKATLSGKDGTQNLNLQRLGGIAGVTGC</sequence>
<evidence type="ECO:0000256" key="1">
    <source>
        <dbReference type="SAM" id="SignalP"/>
    </source>
</evidence>
<dbReference type="RefSeq" id="WP_184708067.1">
    <property type="nucleotide sequence ID" value="NZ_JACHKZ010000010.1"/>
</dbReference>
<evidence type="ECO:0008006" key="4">
    <source>
        <dbReference type="Google" id="ProtNLM"/>
    </source>
</evidence>
<comment type="caution">
    <text evidence="2">The sequence shown here is derived from an EMBL/GenBank/DDBJ whole genome shotgun (WGS) entry which is preliminary data.</text>
</comment>
<feature type="signal peptide" evidence="1">
    <location>
        <begin position="1"/>
        <end position="26"/>
    </location>
</feature>
<protein>
    <recommendedName>
        <fullName evidence="4">Secreted protein</fullName>
    </recommendedName>
</protein>
<accession>A0ABR6RFS4</accession>
<gene>
    <name evidence="2" type="ORF">HNP33_002090</name>
</gene>
<feature type="chain" id="PRO_5046422116" description="Secreted protein" evidence="1">
    <location>
        <begin position="27"/>
        <end position="261"/>
    </location>
</feature>
<evidence type="ECO:0000313" key="3">
    <source>
        <dbReference type="Proteomes" id="UP000562492"/>
    </source>
</evidence>
<dbReference type="EMBL" id="JACHKZ010000010">
    <property type="protein sequence ID" value="MBB6578022.1"/>
    <property type="molecule type" value="Genomic_DNA"/>
</dbReference>
<keyword evidence="3" id="KW-1185">Reference proteome</keyword>
<keyword evidence="1" id="KW-0732">Signal</keyword>
<name>A0ABR6RFS4_9BURK</name>
<proteinExistence type="predicted"/>
<dbReference type="Proteomes" id="UP000562492">
    <property type="component" value="Unassembled WGS sequence"/>
</dbReference>
<reference evidence="2 3" key="1">
    <citation type="submission" date="2020-08" db="EMBL/GenBank/DDBJ databases">
        <title>Functional genomics of gut bacteria from endangered species of beetles.</title>
        <authorList>
            <person name="Carlos-Shanley C."/>
        </authorList>
    </citation>
    <scope>NUCLEOTIDE SEQUENCE [LARGE SCALE GENOMIC DNA]</scope>
    <source>
        <strain evidence="2 3">S00124</strain>
    </source>
</reference>
<evidence type="ECO:0000313" key="2">
    <source>
        <dbReference type="EMBL" id="MBB6578022.1"/>
    </source>
</evidence>